<sequence>MSRLPSFVGRNPDLREEIKTGIVGVIDGMYVARVARFIPKRADPLGFCLLNFT</sequence>
<organism evidence="1 2">
    <name type="scientific">Canariomyces notabilis</name>
    <dbReference type="NCBI Taxonomy" id="2074819"/>
    <lineage>
        <taxon>Eukaryota</taxon>
        <taxon>Fungi</taxon>
        <taxon>Dikarya</taxon>
        <taxon>Ascomycota</taxon>
        <taxon>Pezizomycotina</taxon>
        <taxon>Sordariomycetes</taxon>
        <taxon>Sordariomycetidae</taxon>
        <taxon>Sordariales</taxon>
        <taxon>Chaetomiaceae</taxon>
        <taxon>Canariomyces</taxon>
    </lineage>
</organism>
<evidence type="ECO:0000313" key="2">
    <source>
        <dbReference type="Proteomes" id="UP001302812"/>
    </source>
</evidence>
<comment type="caution">
    <text evidence="1">The sequence shown here is derived from an EMBL/GenBank/DDBJ whole genome shotgun (WGS) entry which is preliminary data.</text>
</comment>
<dbReference type="AlphaFoldDB" id="A0AAN6QHN0"/>
<keyword evidence="2" id="KW-1185">Reference proteome</keyword>
<reference evidence="1" key="2">
    <citation type="submission" date="2023-05" db="EMBL/GenBank/DDBJ databases">
        <authorList>
            <consortium name="Lawrence Berkeley National Laboratory"/>
            <person name="Steindorff A."/>
            <person name="Hensen N."/>
            <person name="Bonometti L."/>
            <person name="Westerberg I."/>
            <person name="Brannstrom I.O."/>
            <person name="Guillou S."/>
            <person name="Cros-Aarteil S."/>
            <person name="Calhoun S."/>
            <person name="Haridas S."/>
            <person name="Kuo A."/>
            <person name="Mondo S."/>
            <person name="Pangilinan J."/>
            <person name="Riley R."/>
            <person name="Labutti K."/>
            <person name="Andreopoulos B."/>
            <person name="Lipzen A."/>
            <person name="Chen C."/>
            <person name="Yanf M."/>
            <person name="Daum C."/>
            <person name="Ng V."/>
            <person name="Clum A."/>
            <person name="Ohm R."/>
            <person name="Martin F."/>
            <person name="Silar P."/>
            <person name="Natvig D."/>
            <person name="Lalanne C."/>
            <person name="Gautier V."/>
            <person name="Ament-Velasquez S.L."/>
            <person name="Kruys A."/>
            <person name="Hutchinson M.I."/>
            <person name="Powell A.J."/>
            <person name="Barry K."/>
            <person name="Miller A.N."/>
            <person name="Grigoriev I.V."/>
            <person name="Debuchy R."/>
            <person name="Gladieux P."/>
            <person name="Thoren M.H."/>
            <person name="Johannesson H."/>
        </authorList>
    </citation>
    <scope>NUCLEOTIDE SEQUENCE</scope>
    <source>
        <strain evidence="1">CBS 508.74</strain>
    </source>
</reference>
<gene>
    <name evidence="1" type="ORF">N656DRAFT_784164</name>
</gene>
<dbReference type="GeneID" id="89940230"/>
<dbReference type="EMBL" id="MU853363">
    <property type="protein sequence ID" value="KAK4108410.1"/>
    <property type="molecule type" value="Genomic_DNA"/>
</dbReference>
<dbReference type="RefSeq" id="XP_064665980.1">
    <property type="nucleotide sequence ID" value="XM_064816105.1"/>
</dbReference>
<reference evidence="1" key="1">
    <citation type="journal article" date="2023" name="Mol. Phylogenet. Evol.">
        <title>Genome-scale phylogeny and comparative genomics of the fungal order Sordariales.</title>
        <authorList>
            <person name="Hensen N."/>
            <person name="Bonometti L."/>
            <person name="Westerberg I."/>
            <person name="Brannstrom I.O."/>
            <person name="Guillou S."/>
            <person name="Cros-Aarteil S."/>
            <person name="Calhoun S."/>
            <person name="Haridas S."/>
            <person name="Kuo A."/>
            <person name="Mondo S."/>
            <person name="Pangilinan J."/>
            <person name="Riley R."/>
            <person name="LaButti K."/>
            <person name="Andreopoulos B."/>
            <person name="Lipzen A."/>
            <person name="Chen C."/>
            <person name="Yan M."/>
            <person name="Daum C."/>
            <person name="Ng V."/>
            <person name="Clum A."/>
            <person name="Steindorff A."/>
            <person name="Ohm R.A."/>
            <person name="Martin F."/>
            <person name="Silar P."/>
            <person name="Natvig D.O."/>
            <person name="Lalanne C."/>
            <person name="Gautier V."/>
            <person name="Ament-Velasquez S.L."/>
            <person name="Kruys A."/>
            <person name="Hutchinson M.I."/>
            <person name="Powell A.J."/>
            <person name="Barry K."/>
            <person name="Miller A.N."/>
            <person name="Grigoriev I.V."/>
            <person name="Debuchy R."/>
            <person name="Gladieux P."/>
            <person name="Hiltunen Thoren M."/>
            <person name="Johannesson H."/>
        </authorList>
    </citation>
    <scope>NUCLEOTIDE SEQUENCE</scope>
    <source>
        <strain evidence="1">CBS 508.74</strain>
    </source>
</reference>
<name>A0AAN6QHN0_9PEZI</name>
<evidence type="ECO:0000313" key="1">
    <source>
        <dbReference type="EMBL" id="KAK4108410.1"/>
    </source>
</evidence>
<protein>
    <submittedName>
        <fullName evidence="1">Uncharacterized protein</fullName>
    </submittedName>
</protein>
<accession>A0AAN6QHN0</accession>
<dbReference type="Proteomes" id="UP001302812">
    <property type="component" value="Unassembled WGS sequence"/>
</dbReference>
<proteinExistence type="predicted"/>